<dbReference type="Proteomes" id="UP000191661">
    <property type="component" value="Unassembled WGS sequence"/>
</dbReference>
<sequence length="120" mass="13996">MNMNTQFFVFTPNPENVEMKTSSYCIDYMNLGNKWTATFKEGKFYHYKNGDVTKMHTDDHLDFDDMNGKLNRLEIKNGKMFVGPAGGPVKEGKMVYKGWDGKKWIADLIRFIDFHPDLNK</sequence>
<comment type="caution">
    <text evidence="1">The sequence shown here is derived from an EMBL/GenBank/DDBJ whole genome shotgun (WGS) entry which is preliminary data.</text>
</comment>
<accession>A0A1V6N2T2</accession>
<organism evidence="1 2">
    <name type="scientific">Methanobrevibacter arboriphilus JCM 13429 = DSM 1125</name>
    <dbReference type="NCBI Taxonomy" id="1300164"/>
    <lineage>
        <taxon>Archaea</taxon>
        <taxon>Methanobacteriati</taxon>
        <taxon>Methanobacteriota</taxon>
        <taxon>Methanomada group</taxon>
        <taxon>Methanobacteria</taxon>
        <taxon>Methanobacteriales</taxon>
        <taxon>Methanobacteriaceae</taxon>
        <taxon>Methanobrevibacter</taxon>
    </lineage>
</organism>
<dbReference type="RefSeq" id="WP_080460023.1">
    <property type="nucleotide sequence ID" value="NZ_JXMW01000006.1"/>
</dbReference>
<gene>
    <name evidence="1" type="ORF">MBBAR_6c00740</name>
</gene>
<evidence type="ECO:0000313" key="1">
    <source>
        <dbReference type="EMBL" id="OQD58964.1"/>
    </source>
</evidence>
<protein>
    <submittedName>
        <fullName evidence="1">Uncharacterized protein</fullName>
    </submittedName>
</protein>
<evidence type="ECO:0000313" key="2">
    <source>
        <dbReference type="Proteomes" id="UP000191661"/>
    </source>
</evidence>
<name>A0A1V6N2T2_METAZ</name>
<keyword evidence="2" id="KW-1185">Reference proteome</keyword>
<reference evidence="1 2" key="1">
    <citation type="submission" date="2014-12" db="EMBL/GenBank/DDBJ databases">
        <title>Genome sequence of Methanobrevibacter arboriphilicus DH1, DSM1125.</title>
        <authorList>
            <person name="Poehlein A."/>
            <person name="Thauer R.K."/>
            <person name="Seedorf H."/>
            <person name="Daniel R."/>
        </authorList>
    </citation>
    <scope>NUCLEOTIDE SEQUENCE [LARGE SCALE GENOMIC DNA]</scope>
    <source>
        <strain evidence="1 2">DH1</strain>
    </source>
</reference>
<dbReference type="AlphaFoldDB" id="A0A1V6N2T2"/>
<proteinExistence type="predicted"/>
<dbReference type="EMBL" id="JXMW01000006">
    <property type="protein sequence ID" value="OQD58964.1"/>
    <property type="molecule type" value="Genomic_DNA"/>
</dbReference>